<dbReference type="RefSeq" id="WP_311344863.1">
    <property type="nucleotide sequence ID" value="NZ_JAVREI010000004.1"/>
</dbReference>
<feature type="transmembrane region" description="Helical" evidence="6">
    <location>
        <begin position="176"/>
        <end position="195"/>
    </location>
</feature>
<feature type="transmembrane region" description="Helical" evidence="6">
    <location>
        <begin position="207"/>
        <end position="230"/>
    </location>
</feature>
<evidence type="ECO:0000256" key="5">
    <source>
        <dbReference type="ARBA" id="ARBA00023136"/>
    </source>
</evidence>
<keyword evidence="4 6" id="KW-1133">Transmembrane helix</keyword>
<dbReference type="Pfam" id="PF05425">
    <property type="entry name" value="CopD"/>
    <property type="match status" value="1"/>
</dbReference>
<proteinExistence type="predicted"/>
<keyword evidence="9" id="KW-1185">Reference proteome</keyword>
<evidence type="ECO:0000256" key="4">
    <source>
        <dbReference type="ARBA" id="ARBA00022989"/>
    </source>
</evidence>
<feature type="transmembrane region" description="Helical" evidence="6">
    <location>
        <begin position="66"/>
        <end position="86"/>
    </location>
</feature>
<keyword evidence="3 6" id="KW-0812">Transmembrane</keyword>
<dbReference type="PANTHER" id="PTHR34820:SF4">
    <property type="entry name" value="INNER MEMBRANE PROTEIN YEBZ"/>
    <property type="match status" value="1"/>
</dbReference>
<reference evidence="9" key="1">
    <citation type="submission" date="2023-07" db="EMBL/GenBank/DDBJ databases">
        <title>30 novel species of actinomycetes from the DSMZ collection.</title>
        <authorList>
            <person name="Nouioui I."/>
        </authorList>
    </citation>
    <scope>NUCLEOTIDE SEQUENCE [LARGE SCALE GENOMIC DNA]</scope>
    <source>
        <strain evidence="9">DSM 46792</strain>
    </source>
</reference>
<feature type="transmembrane region" description="Helical" evidence="6">
    <location>
        <begin position="150"/>
        <end position="169"/>
    </location>
</feature>
<keyword evidence="5 6" id="KW-0472">Membrane</keyword>
<accession>A0ABU2K759</accession>
<comment type="caution">
    <text evidence="8">The sequence shown here is derived from an EMBL/GenBank/DDBJ whole genome shotgun (WGS) entry which is preliminary data.</text>
</comment>
<evidence type="ECO:0000256" key="3">
    <source>
        <dbReference type="ARBA" id="ARBA00022692"/>
    </source>
</evidence>
<dbReference type="InterPro" id="IPR032694">
    <property type="entry name" value="CopC/D"/>
</dbReference>
<feature type="transmembrane region" description="Helical" evidence="6">
    <location>
        <begin position="107"/>
        <end position="130"/>
    </location>
</feature>
<sequence length="363" mass="37056">MAESRVDSAPAPARARRGLLVLASALAAIAVCALTLWTGGAADVVSVPGIPAPPPVVAWLVPALRLVTDASAVLTVGCLFGAVVLVPGDTVLSTAGYRWVRLAGWGAVVWALASLASLPVLLADFLGTGFSAISLRGVWSFVESVEQGRNLVVVAALAAVVAAFARTVLHPAGARVLLFLAMAATIPPAFTSHAADEADHDLAVTAVIMHVLGLVLWAGGLLALMLAARLTGPSRVTAVERFSRLALPLAVVVAGSGVVTAYTRFSSPEQLLDTGYGAVLLAKVAAFVGLLALAAWHRRRTLPALRAERPAAFLRLAGAEVILFAATIGLAVGLARTPTPPPIPDADATAAEHVLTLSSSTAT</sequence>
<dbReference type="EMBL" id="JAVREI010000004">
    <property type="protein sequence ID" value="MDT0276041.1"/>
    <property type="molecule type" value="Genomic_DNA"/>
</dbReference>
<comment type="subcellular location">
    <subcellularLocation>
        <location evidence="1">Cell membrane</location>
        <topology evidence="1">Multi-pass membrane protein</topology>
    </subcellularLocation>
</comment>
<gene>
    <name evidence="8" type="ORF">RM425_09035</name>
</gene>
<protein>
    <submittedName>
        <fullName evidence="8">CopD family protein</fullName>
    </submittedName>
</protein>
<evidence type="ECO:0000256" key="6">
    <source>
        <dbReference type="SAM" id="Phobius"/>
    </source>
</evidence>
<feature type="transmembrane region" description="Helical" evidence="6">
    <location>
        <begin position="275"/>
        <end position="296"/>
    </location>
</feature>
<evidence type="ECO:0000313" key="9">
    <source>
        <dbReference type="Proteomes" id="UP001183222"/>
    </source>
</evidence>
<evidence type="ECO:0000256" key="1">
    <source>
        <dbReference type="ARBA" id="ARBA00004651"/>
    </source>
</evidence>
<evidence type="ECO:0000313" key="8">
    <source>
        <dbReference type="EMBL" id="MDT0276041.1"/>
    </source>
</evidence>
<organism evidence="8 9">
    <name type="scientific">Blastococcus goldschmidtiae</name>
    <dbReference type="NCBI Taxonomy" id="3075546"/>
    <lineage>
        <taxon>Bacteria</taxon>
        <taxon>Bacillati</taxon>
        <taxon>Actinomycetota</taxon>
        <taxon>Actinomycetes</taxon>
        <taxon>Geodermatophilales</taxon>
        <taxon>Geodermatophilaceae</taxon>
        <taxon>Blastococcus</taxon>
    </lineage>
</organism>
<feature type="domain" description="Copper resistance protein D" evidence="7">
    <location>
        <begin position="238"/>
        <end position="334"/>
    </location>
</feature>
<feature type="transmembrane region" description="Helical" evidence="6">
    <location>
        <begin position="316"/>
        <end position="335"/>
    </location>
</feature>
<name>A0ABU2K759_9ACTN</name>
<dbReference type="PANTHER" id="PTHR34820">
    <property type="entry name" value="INNER MEMBRANE PROTEIN YEBZ"/>
    <property type="match status" value="1"/>
</dbReference>
<dbReference type="InterPro" id="IPR008457">
    <property type="entry name" value="Cu-R_CopD_dom"/>
</dbReference>
<keyword evidence="2" id="KW-1003">Cell membrane</keyword>
<dbReference type="Proteomes" id="UP001183222">
    <property type="component" value="Unassembled WGS sequence"/>
</dbReference>
<evidence type="ECO:0000259" key="7">
    <source>
        <dbReference type="Pfam" id="PF05425"/>
    </source>
</evidence>
<evidence type="ECO:0000256" key="2">
    <source>
        <dbReference type="ARBA" id="ARBA00022475"/>
    </source>
</evidence>
<feature type="transmembrane region" description="Helical" evidence="6">
    <location>
        <begin position="242"/>
        <end position="263"/>
    </location>
</feature>